<reference evidence="2 3" key="1">
    <citation type="submission" date="2024-08" db="EMBL/GenBank/DDBJ databases">
        <title>Insights into the chromosomal genome structure of Flemingia macrophylla.</title>
        <authorList>
            <person name="Ding Y."/>
            <person name="Zhao Y."/>
            <person name="Bi W."/>
            <person name="Wu M."/>
            <person name="Zhao G."/>
            <person name="Gong Y."/>
            <person name="Li W."/>
            <person name="Zhang P."/>
        </authorList>
    </citation>
    <scope>NUCLEOTIDE SEQUENCE [LARGE SCALE GENOMIC DNA]</scope>
    <source>
        <strain evidence="2">DYQJB</strain>
        <tissue evidence="2">Leaf</tissue>
    </source>
</reference>
<dbReference type="AlphaFoldDB" id="A0ABD1MQJ8"/>
<accession>A0ABD1MQJ8</accession>
<feature type="region of interest" description="Disordered" evidence="1">
    <location>
        <begin position="72"/>
        <end position="109"/>
    </location>
</feature>
<protein>
    <submittedName>
        <fullName evidence="2">Uncharacterized protein</fullName>
    </submittedName>
</protein>
<dbReference type="Proteomes" id="UP001603857">
    <property type="component" value="Unassembled WGS sequence"/>
</dbReference>
<name>A0ABD1MQJ8_9FABA</name>
<evidence type="ECO:0000313" key="2">
    <source>
        <dbReference type="EMBL" id="KAL2337788.1"/>
    </source>
</evidence>
<dbReference type="EMBL" id="JBGMDY010000004">
    <property type="protein sequence ID" value="KAL2337788.1"/>
    <property type="molecule type" value="Genomic_DNA"/>
</dbReference>
<evidence type="ECO:0000313" key="3">
    <source>
        <dbReference type="Proteomes" id="UP001603857"/>
    </source>
</evidence>
<organism evidence="2 3">
    <name type="scientific">Flemingia macrophylla</name>
    <dbReference type="NCBI Taxonomy" id="520843"/>
    <lineage>
        <taxon>Eukaryota</taxon>
        <taxon>Viridiplantae</taxon>
        <taxon>Streptophyta</taxon>
        <taxon>Embryophyta</taxon>
        <taxon>Tracheophyta</taxon>
        <taxon>Spermatophyta</taxon>
        <taxon>Magnoliopsida</taxon>
        <taxon>eudicotyledons</taxon>
        <taxon>Gunneridae</taxon>
        <taxon>Pentapetalae</taxon>
        <taxon>rosids</taxon>
        <taxon>fabids</taxon>
        <taxon>Fabales</taxon>
        <taxon>Fabaceae</taxon>
        <taxon>Papilionoideae</taxon>
        <taxon>50 kb inversion clade</taxon>
        <taxon>NPAAA clade</taxon>
        <taxon>indigoferoid/millettioid clade</taxon>
        <taxon>Phaseoleae</taxon>
        <taxon>Flemingia</taxon>
    </lineage>
</organism>
<evidence type="ECO:0000256" key="1">
    <source>
        <dbReference type="SAM" id="MobiDB-lite"/>
    </source>
</evidence>
<sequence length="207" mass="22461">MSQKKRGRSEVEDVRDIDNNPRVDVVAYTKPSKKSKHNNPLAAGVDIIVNVQDDKDDNGALVTHLLCDSHVSTDGKDDNGALSLTRSPLNVVPGTPTKVNHPKDDTESQTPISILSNFGSEGRSITEAGSGVSVKHVVKDGEYVLKIRRMSVPSSSDELNEEEANQLVQSAGMLFAQAEILRGMGEQLLAHYRACLQFGDLVALTRQ</sequence>
<proteinExistence type="predicted"/>
<gene>
    <name evidence="2" type="ORF">Fmac_012234</name>
</gene>
<comment type="caution">
    <text evidence="2">The sequence shown here is derived from an EMBL/GenBank/DDBJ whole genome shotgun (WGS) entry which is preliminary data.</text>
</comment>
<keyword evidence="3" id="KW-1185">Reference proteome</keyword>